<accession>A0A7T4E0Y7</accession>
<dbReference type="Proteomes" id="UP000595231">
    <property type="component" value="Chromosome"/>
</dbReference>
<dbReference type="GO" id="GO:0005829">
    <property type="term" value="C:cytosol"/>
    <property type="evidence" value="ECO:0007669"/>
    <property type="project" value="TreeGrafter"/>
</dbReference>
<dbReference type="Gene3D" id="3.20.20.70">
    <property type="entry name" value="Aldolase class I"/>
    <property type="match status" value="1"/>
</dbReference>
<feature type="active site" description="Proton acceptor" evidence="9">
    <location>
        <position position="49"/>
    </location>
</feature>
<keyword evidence="5 9" id="KW-0822">Tryptophan biosynthesis</keyword>
<comment type="catalytic activity">
    <reaction evidence="8 9">
        <text>(1S,2R)-1-C-(indol-3-yl)glycerol 3-phosphate + L-serine = D-glyceraldehyde 3-phosphate + L-tryptophan + H2O</text>
        <dbReference type="Rhea" id="RHEA:10532"/>
        <dbReference type="ChEBI" id="CHEBI:15377"/>
        <dbReference type="ChEBI" id="CHEBI:33384"/>
        <dbReference type="ChEBI" id="CHEBI:57912"/>
        <dbReference type="ChEBI" id="CHEBI:58866"/>
        <dbReference type="ChEBI" id="CHEBI:59776"/>
        <dbReference type="EC" id="4.2.1.20"/>
    </reaction>
</comment>
<organism evidence="11 12">
    <name type="scientific">Achromobacter deleyi</name>
    <dbReference type="NCBI Taxonomy" id="1353891"/>
    <lineage>
        <taxon>Bacteria</taxon>
        <taxon>Pseudomonadati</taxon>
        <taxon>Pseudomonadota</taxon>
        <taxon>Betaproteobacteria</taxon>
        <taxon>Burkholderiales</taxon>
        <taxon>Alcaligenaceae</taxon>
        <taxon>Achromobacter</taxon>
    </lineage>
</organism>
<evidence type="ECO:0000256" key="6">
    <source>
        <dbReference type="ARBA" id="ARBA00023141"/>
    </source>
</evidence>
<dbReference type="EC" id="4.2.1.20" evidence="9"/>
<dbReference type="GO" id="GO:0004834">
    <property type="term" value="F:tryptophan synthase activity"/>
    <property type="evidence" value="ECO:0007669"/>
    <property type="project" value="UniProtKB-UniRule"/>
</dbReference>
<gene>
    <name evidence="9" type="primary">trpA</name>
    <name evidence="11" type="ORF">I6I07_20120</name>
</gene>
<comment type="function">
    <text evidence="1 9">The alpha subunit is responsible for the aldol cleavage of indoleglycerol phosphate to indole and glyceraldehyde 3-phosphate.</text>
</comment>
<dbReference type="HAMAP" id="MF_00131">
    <property type="entry name" value="Trp_synth_alpha"/>
    <property type="match status" value="1"/>
</dbReference>
<dbReference type="PANTHER" id="PTHR43406:SF1">
    <property type="entry name" value="TRYPTOPHAN SYNTHASE ALPHA CHAIN, CHLOROPLASTIC"/>
    <property type="match status" value="1"/>
</dbReference>
<sequence>MSRIEQTLAALRAAGRPGLAAYFTAGDPSYDACLALLRGLPAAGADVIELGMPFSDPIADGPVLQLANARALKAGQTLRRTLDLVAAFREEDERTPVVLMGYLNPLLRYEAASFMADAAWAGVDGLIVVDLSPEHAASIERLARRHGIALIKMTAPTTTQERLDRVLEGASGFVYHVMLAGTTGAALPSDAMIAEALERVRARTRLPIAAGFGVRTAAQLKAVGRHADLVAVGTRLVEVLAAGGVGAALDEVRVLGEAARAGGLA</sequence>
<keyword evidence="4 9" id="KW-0028">Amino-acid biosynthesis</keyword>
<dbReference type="Pfam" id="PF00290">
    <property type="entry name" value="Trp_syntA"/>
    <property type="match status" value="1"/>
</dbReference>
<keyword evidence="7 9" id="KW-0456">Lyase</keyword>
<dbReference type="InterPro" id="IPR011060">
    <property type="entry name" value="RibuloseP-bd_barrel"/>
</dbReference>
<dbReference type="CDD" id="cd04724">
    <property type="entry name" value="Tryptophan_synthase_alpha"/>
    <property type="match status" value="1"/>
</dbReference>
<evidence type="ECO:0000256" key="9">
    <source>
        <dbReference type="HAMAP-Rule" id="MF_00131"/>
    </source>
</evidence>
<comment type="subunit">
    <text evidence="3 9">Tetramer of two alpha and two beta chains.</text>
</comment>
<evidence type="ECO:0000256" key="3">
    <source>
        <dbReference type="ARBA" id="ARBA00011270"/>
    </source>
</evidence>
<dbReference type="RefSeq" id="WP_198483412.1">
    <property type="nucleotide sequence ID" value="NZ_CP065997.1"/>
</dbReference>
<keyword evidence="6 9" id="KW-0057">Aromatic amino acid biosynthesis</keyword>
<dbReference type="FunFam" id="3.20.20.70:FF:000037">
    <property type="entry name" value="Tryptophan synthase alpha chain"/>
    <property type="match status" value="1"/>
</dbReference>
<dbReference type="EMBL" id="CP065997">
    <property type="protein sequence ID" value="QQB32948.1"/>
    <property type="molecule type" value="Genomic_DNA"/>
</dbReference>
<dbReference type="InterPro" id="IPR013785">
    <property type="entry name" value="Aldolase_TIM"/>
</dbReference>
<dbReference type="InterPro" id="IPR018204">
    <property type="entry name" value="Trp_synthase_alpha_AS"/>
</dbReference>
<feature type="active site" description="Proton acceptor" evidence="9">
    <location>
        <position position="60"/>
    </location>
</feature>
<evidence type="ECO:0000313" key="11">
    <source>
        <dbReference type="EMBL" id="QQB32948.1"/>
    </source>
</evidence>
<dbReference type="AlphaFoldDB" id="A0A7T4E0Y7"/>
<evidence type="ECO:0000313" key="12">
    <source>
        <dbReference type="Proteomes" id="UP000595231"/>
    </source>
</evidence>
<dbReference type="SUPFAM" id="SSF51366">
    <property type="entry name" value="Ribulose-phoshate binding barrel"/>
    <property type="match status" value="1"/>
</dbReference>
<evidence type="ECO:0000256" key="2">
    <source>
        <dbReference type="ARBA" id="ARBA00004733"/>
    </source>
</evidence>
<dbReference type="PROSITE" id="PS00167">
    <property type="entry name" value="TRP_SYNTHASE_ALPHA"/>
    <property type="match status" value="1"/>
</dbReference>
<proteinExistence type="inferred from homology"/>
<evidence type="ECO:0000256" key="10">
    <source>
        <dbReference type="RuleBase" id="RU003662"/>
    </source>
</evidence>
<protein>
    <recommendedName>
        <fullName evidence="9">Tryptophan synthase alpha chain</fullName>
        <ecNumber evidence="9">4.2.1.20</ecNumber>
    </recommendedName>
</protein>
<dbReference type="InterPro" id="IPR002028">
    <property type="entry name" value="Trp_synthase_suA"/>
</dbReference>
<name>A0A7T4E0Y7_9BURK</name>
<dbReference type="NCBIfam" id="TIGR00262">
    <property type="entry name" value="trpA"/>
    <property type="match status" value="1"/>
</dbReference>
<comment type="similarity">
    <text evidence="9 10">Belongs to the TrpA family.</text>
</comment>
<reference evidence="11 12" key="1">
    <citation type="submission" date="2020-12" db="EMBL/GenBank/DDBJ databases">
        <title>FDA dAtabase for Regulatory Grade micrObial Sequences (FDA-ARGOS): Supporting development and validation of Infectious Disease Dx tests.</title>
        <authorList>
            <person name="Sproer C."/>
            <person name="Gronow S."/>
            <person name="Severitt S."/>
            <person name="Schroder I."/>
            <person name="Tallon L."/>
            <person name="Sadzewicz L."/>
            <person name="Zhao X."/>
            <person name="Boylan J."/>
            <person name="Ott S."/>
            <person name="Bowen H."/>
            <person name="Vavikolanu K."/>
            <person name="Mehta A."/>
            <person name="Aluvathingal J."/>
            <person name="Nadendla S."/>
            <person name="Lowell S."/>
            <person name="Myers T."/>
            <person name="Yan Y."/>
            <person name="Sichtig H."/>
        </authorList>
    </citation>
    <scope>NUCLEOTIDE SEQUENCE [LARGE SCALE GENOMIC DNA]</scope>
    <source>
        <strain evidence="11 12">FDAARGOS_1050</strain>
    </source>
</reference>
<evidence type="ECO:0000256" key="4">
    <source>
        <dbReference type="ARBA" id="ARBA00022605"/>
    </source>
</evidence>
<evidence type="ECO:0000256" key="1">
    <source>
        <dbReference type="ARBA" id="ARBA00003365"/>
    </source>
</evidence>
<dbReference type="PANTHER" id="PTHR43406">
    <property type="entry name" value="TRYPTOPHAN SYNTHASE, ALPHA CHAIN"/>
    <property type="match status" value="1"/>
</dbReference>
<dbReference type="UniPathway" id="UPA00035">
    <property type="reaction ID" value="UER00044"/>
</dbReference>
<evidence type="ECO:0000256" key="7">
    <source>
        <dbReference type="ARBA" id="ARBA00023239"/>
    </source>
</evidence>
<comment type="pathway">
    <text evidence="2 9">Amino-acid biosynthesis; L-tryptophan biosynthesis; L-tryptophan from chorismate: step 5/5.</text>
</comment>
<evidence type="ECO:0000256" key="5">
    <source>
        <dbReference type="ARBA" id="ARBA00022822"/>
    </source>
</evidence>
<evidence type="ECO:0000256" key="8">
    <source>
        <dbReference type="ARBA" id="ARBA00049047"/>
    </source>
</evidence>